<dbReference type="Proteomes" id="UP001629113">
    <property type="component" value="Unassembled WGS sequence"/>
</dbReference>
<accession>A0ABR4P4I6</accession>
<evidence type="ECO:0000313" key="5">
    <source>
        <dbReference type="EMBL" id="KAL3418167.1"/>
    </source>
</evidence>
<dbReference type="Pfam" id="PF00350">
    <property type="entry name" value="Dynamin_N"/>
    <property type="match status" value="1"/>
</dbReference>
<dbReference type="InterPro" id="IPR001401">
    <property type="entry name" value="Dynamin_GTPase"/>
</dbReference>
<organism evidence="5 6">
    <name type="scientific">Phlyctema vagabunda</name>
    <dbReference type="NCBI Taxonomy" id="108571"/>
    <lineage>
        <taxon>Eukaryota</taxon>
        <taxon>Fungi</taxon>
        <taxon>Dikarya</taxon>
        <taxon>Ascomycota</taxon>
        <taxon>Pezizomycotina</taxon>
        <taxon>Leotiomycetes</taxon>
        <taxon>Helotiales</taxon>
        <taxon>Dermateaceae</taxon>
        <taxon>Phlyctema</taxon>
    </lineage>
</organism>
<dbReference type="CDD" id="cd08771">
    <property type="entry name" value="DLP_1"/>
    <property type="match status" value="1"/>
</dbReference>
<evidence type="ECO:0000259" key="4">
    <source>
        <dbReference type="PROSITE" id="PS51718"/>
    </source>
</evidence>
<dbReference type="EMBL" id="JBFCZG010000009">
    <property type="protein sequence ID" value="KAL3418167.1"/>
    <property type="molecule type" value="Genomic_DNA"/>
</dbReference>
<dbReference type="InterPro" id="IPR045063">
    <property type="entry name" value="Dynamin_N"/>
</dbReference>
<evidence type="ECO:0000256" key="3">
    <source>
        <dbReference type="SAM" id="MobiDB-lite"/>
    </source>
</evidence>
<dbReference type="InterPro" id="IPR000375">
    <property type="entry name" value="Dynamin_stalk"/>
</dbReference>
<evidence type="ECO:0000313" key="6">
    <source>
        <dbReference type="Proteomes" id="UP001629113"/>
    </source>
</evidence>
<dbReference type="InterPro" id="IPR027417">
    <property type="entry name" value="P-loop_NTPase"/>
</dbReference>
<dbReference type="PRINTS" id="PR00195">
    <property type="entry name" value="DYNAMIN"/>
</dbReference>
<feature type="region of interest" description="Disordered" evidence="3">
    <location>
        <begin position="353"/>
        <end position="377"/>
    </location>
</feature>
<dbReference type="Pfam" id="PF01031">
    <property type="entry name" value="Dynamin_M"/>
    <property type="match status" value="1"/>
</dbReference>
<comment type="caution">
    <text evidence="5">The sequence shown here is derived from an EMBL/GenBank/DDBJ whole genome shotgun (WGS) entry which is preliminary data.</text>
</comment>
<feature type="compositionally biased region" description="Acidic residues" evidence="3">
    <location>
        <begin position="361"/>
        <end position="377"/>
    </location>
</feature>
<dbReference type="Gene3D" id="3.40.50.300">
    <property type="entry name" value="P-loop containing nucleotide triphosphate hydrolases"/>
    <property type="match status" value="1"/>
</dbReference>
<dbReference type="SUPFAM" id="SSF52540">
    <property type="entry name" value="P-loop containing nucleoside triphosphate hydrolases"/>
    <property type="match status" value="1"/>
</dbReference>
<feature type="domain" description="Dynamin-type G" evidence="4">
    <location>
        <begin position="1"/>
        <end position="259"/>
    </location>
</feature>
<dbReference type="Gene3D" id="1.20.120.1240">
    <property type="entry name" value="Dynamin, middle domain"/>
    <property type="match status" value="1"/>
</dbReference>
<dbReference type="PANTHER" id="PTHR11566">
    <property type="entry name" value="DYNAMIN"/>
    <property type="match status" value="1"/>
</dbReference>
<keyword evidence="1" id="KW-0547">Nucleotide-binding</keyword>
<dbReference type="InterPro" id="IPR030381">
    <property type="entry name" value="G_DYNAMIN_dom"/>
</dbReference>
<dbReference type="InterPro" id="IPR022812">
    <property type="entry name" value="Dynamin"/>
</dbReference>
<dbReference type="SMART" id="SM00053">
    <property type="entry name" value="DYNc"/>
    <property type="match status" value="1"/>
</dbReference>
<name>A0ABR4P4I6_9HELO</name>
<gene>
    <name evidence="5" type="ORF">PVAG01_09882</name>
</gene>
<keyword evidence="2" id="KW-0342">GTP-binding</keyword>
<protein>
    <submittedName>
        <fullName evidence="5">Dynamin</fullName>
    </submittedName>
</protein>
<dbReference type="PANTHER" id="PTHR11566:SF21">
    <property type="entry name" value="DYNAMIN RELATED PROTEIN 1, ISOFORM A"/>
    <property type="match status" value="1"/>
</dbReference>
<proteinExistence type="predicted"/>
<evidence type="ECO:0000256" key="1">
    <source>
        <dbReference type="ARBA" id="ARBA00022741"/>
    </source>
</evidence>
<keyword evidence="6" id="KW-1185">Reference proteome</keyword>
<sequence length="586" mass="66715">MGCARGFQQIILRHKPGVSRITARVIPHSSRDEAVKTSMRAYHRELKNFEQLPEVIQEVTKLMQIRPGVSEGPAFAADVLRIEYEGNTGLHLTVVDLPGLISVANDEQTDEDVALVSNLVDNYLESSRTIILAVVQASNDIANQAIIQRARKFDKAGQRTVGIITKPDLINRGTEARIALLAKNEDTTKLKLGFFLLKNPNPVQLNAGISQDARKKDELDFFATSPWREYGLDKTRLGVDALREFLQELLEIHIEKELPKVRKEIQALLARKERDMANMGDERSTVAHIRMFLTRLSMKFHSLAQAALDGNYHSTDSDFFVSNDDSAHARLRAELHKLNGNFSTYMRVNGQKRKIRAQSEPDSDASSDEEPNAEEDQVLVTKKEWNEWVKEVYYRTRGRELPGNYNHVLLSELYHEQSSRWPKIAEDHLESVFSTTVNFIDIVFDSVITEAIVRDSVREIVLEKLEFNKQGAAEELKRLVEDEKRQPITYNHYYTDTIQNARKDSAKIAIQKAMDRVVQYDLHGKLHVSNTPVDTGKFLASLQNRVLVDMDDQACSEAKAGMEAYYKACIPHSHYGIRVMLTWNVL</sequence>
<reference evidence="5 6" key="1">
    <citation type="submission" date="2024-06" db="EMBL/GenBank/DDBJ databases">
        <title>Complete genome of Phlyctema vagabunda strain 19-DSS-EL-015.</title>
        <authorList>
            <person name="Fiorenzani C."/>
        </authorList>
    </citation>
    <scope>NUCLEOTIDE SEQUENCE [LARGE SCALE GENOMIC DNA]</scope>
    <source>
        <strain evidence="5 6">19-DSS-EL-015</strain>
    </source>
</reference>
<dbReference type="PROSITE" id="PS51718">
    <property type="entry name" value="G_DYNAMIN_2"/>
    <property type="match status" value="1"/>
</dbReference>
<evidence type="ECO:0000256" key="2">
    <source>
        <dbReference type="ARBA" id="ARBA00023134"/>
    </source>
</evidence>